<sequence>MARDYAARCPGSPGGNAWMVTAVIILTAQGKKNRTELSTSRGPAVKVYAPASPSTGSLLGFSLCLDKRGVREKRVRSNGAAAHYSPVLILQSNRTMGSRLAPALRAALR</sequence>
<reference evidence="1 2" key="1">
    <citation type="submission" date="2021-06" db="EMBL/GenBank/DDBJ databases">
        <authorList>
            <person name="Palmer J.M."/>
        </authorList>
    </citation>
    <scope>NUCLEOTIDE SEQUENCE [LARGE SCALE GENOMIC DNA]</scope>
    <source>
        <strain evidence="1 2">MEX-2019</strain>
        <tissue evidence="1">Muscle</tissue>
    </source>
</reference>
<accession>A0AAV9SL98</accession>
<gene>
    <name evidence="1" type="ORF">CRENBAI_009003</name>
</gene>
<protein>
    <submittedName>
        <fullName evidence="1">Uncharacterized protein</fullName>
    </submittedName>
</protein>
<comment type="caution">
    <text evidence="1">The sequence shown here is derived from an EMBL/GenBank/DDBJ whole genome shotgun (WGS) entry which is preliminary data.</text>
</comment>
<dbReference type="AlphaFoldDB" id="A0AAV9SL98"/>
<proteinExistence type="predicted"/>
<organism evidence="1 2">
    <name type="scientific">Crenichthys baileyi</name>
    <name type="common">White River springfish</name>
    <dbReference type="NCBI Taxonomy" id="28760"/>
    <lineage>
        <taxon>Eukaryota</taxon>
        <taxon>Metazoa</taxon>
        <taxon>Chordata</taxon>
        <taxon>Craniata</taxon>
        <taxon>Vertebrata</taxon>
        <taxon>Euteleostomi</taxon>
        <taxon>Actinopterygii</taxon>
        <taxon>Neopterygii</taxon>
        <taxon>Teleostei</taxon>
        <taxon>Neoteleostei</taxon>
        <taxon>Acanthomorphata</taxon>
        <taxon>Ovalentaria</taxon>
        <taxon>Atherinomorphae</taxon>
        <taxon>Cyprinodontiformes</taxon>
        <taxon>Goodeidae</taxon>
        <taxon>Crenichthys</taxon>
    </lineage>
</organism>
<keyword evidence="2" id="KW-1185">Reference proteome</keyword>
<name>A0AAV9SL98_9TELE</name>
<evidence type="ECO:0000313" key="1">
    <source>
        <dbReference type="EMBL" id="KAK5622162.1"/>
    </source>
</evidence>
<dbReference type="Proteomes" id="UP001311232">
    <property type="component" value="Unassembled WGS sequence"/>
</dbReference>
<dbReference type="EMBL" id="JAHHUM010000180">
    <property type="protein sequence ID" value="KAK5622162.1"/>
    <property type="molecule type" value="Genomic_DNA"/>
</dbReference>
<evidence type="ECO:0000313" key="2">
    <source>
        <dbReference type="Proteomes" id="UP001311232"/>
    </source>
</evidence>